<name>A0A438J828_VITVI</name>
<dbReference type="Proteomes" id="UP000288805">
    <property type="component" value="Unassembled WGS sequence"/>
</dbReference>
<accession>A0A438J828</accession>
<dbReference type="InterPro" id="IPR013103">
    <property type="entry name" value="RVT_2"/>
</dbReference>
<gene>
    <name evidence="2" type="primary">AtMg00810_152</name>
    <name evidence="2" type="ORF">CK203_020226</name>
</gene>
<dbReference type="SUPFAM" id="SSF56672">
    <property type="entry name" value="DNA/RNA polymerases"/>
    <property type="match status" value="1"/>
</dbReference>
<organism evidence="2 3">
    <name type="scientific">Vitis vinifera</name>
    <name type="common">Grape</name>
    <dbReference type="NCBI Taxonomy" id="29760"/>
    <lineage>
        <taxon>Eukaryota</taxon>
        <taxon>Viridiplantae</taxon>
        <taxon>Streptophyta</taxon>
        <taxon>Embryophyta</taxon>
        <taxon>Tracheophyta</taxon>
        <taxon>Spermatophyta</taxon>
        <taxon>Magnoliopsida</taxon>
        <taxon>eudicotyledons</taxon>
        <taxon>Gunneridae</taxon>
        <taxon>Pentapetalae</taxon>
        <taxon>rosids</taxon>
        <taxon>Vitales</taxon>
        <taxon>Vitaceae</taxon>
        <taxon>Viteae</taxon>
        <taxon>Vitis</taxon>
    </lineage>
</organism>
<dbReference type="PANTHER" id="PTHR11439:SF440">
    <property type="entry name" value="INTEGRASE CATALYTIC DOMAIN-CONTAINING PROTEIN"/>
    <property type="match status" value="1"/>
</dbReference>
<dbReference type="InterPro" id="IPR043502">
    <property type="entry name" value="DNA/RNA_pol_sf"/>
</dbReference>
<dbReference type="AlphaFoldDB" id="A0A438J828"/>
<feature type="domain" description="Reverse transcriptase Ty1/copia-type" evidence="1">
    <location>
        <begin position="26"/>
        <end position="105"/>
    </location>
</feature>
<sequence>MKGRKEGKVYKLRKSFYGLKQLPVTILIVYVDDIIVTGNDLMEMERLKEKLATELETKDLGPLCYFLRMEVARNKSGISVSQRKYILDLLKETGMLGCKPMDTPIDLVKKIGEQKESTPVDTGRYQLLVGKLIYLSHSRSDIAFAVSVVSQYMHAPCEEHVKTVYRILNYLKGSLGKGLYFRKNETRSIEGFTNANWARSIDNRRSTSGYCTFVWGNLVTWRSKKQTVVARSSTEAEFCAIAHGMCELLWLKQLLRRNWCEGGDANEGVLR</sequence>
<dbReference type="EMBL" id="QGNW01000057">
    <property type="protein sequence ID" value="RVX05101.1"/>
    <property type="molecule type" value="Genomic_DNA"/>
</dbReference>
<protein>
    <submittedName>
        <fullName evidence="2">Putative mitochondrial protein</fullName>
    </submittedName>
</protein>
<evidence type="ECO:0000313" key="3">
    <source>
        <dbReference type="Proteomes" id="UP000288805"/>
    </source>
</evidence>
<reference evidence="2 3" key="1">
    <citation type="journal article" date="2018" name="PLoS Genet.">
        <title>Population sequencing reveals clonal diversity and ancestral inbreeding in the grapevine cultivar Chardonnay.</title>
        <authorList>
            <person name="Roach M.J."/>
            <person name="Johnson D.L."/>
            <person name="Bohlmann J."/>
            <person name="van Vuuren H.J."/>
            <person name="Jones S.J."/>
            <person name="Pretorius I.S."/>
            <person name="Schmidt S.A."/>
            <person name="Borneman A.R."/>
        </authorList>
    </citation>
    <scope>NUCLEOTIDE SEQUENCE [LARGE SCALE GENOMIC DNA]</scope>
    <source>
        <strain evidence="3">cv. Chardonnay</strain>
        <tissue evidence="2">Leaf</tissue>
    </source>
</reference>
<dbReference type="Pfam" id="PF07727">
    <property type="entry name" value="RVT_2"/>
    <property type="match status" value="1"/>
</dbReference>
<dbReference type="PANTHER" id="PTHR11439">
    <property type="entry name" value="GAG-POL-RELATED RETROTRANSPOSON"/>
    <property type="match status" value="1"/>
</dbReference>
<proteinExistence type="predicted"/>
<evidence type="ECO:0000313" key="2">
    <source>
        <dbReference type="EMBL" id="RVX05101.1"/>
    </source>
</evidence>
<dbReference type="CDD" id="cd09272">
    <property type="entry name" value="RNase_HI_RT_Ty1"/>
    <property type="match status" value="1"/>
</dbReference>
<evidence type="ECO:0000259" key="1">
    <source>
        <dbReference type="Pfam" id="PF07727"/>
    </source>
</evidence>
<comment type="caution">
    <text evidence="2">The sequence shown here is derived from an EMBL/GenBank/DDBJ whole genome shotgun (WGS) entry which is preliminary data.</text>
</comment>